<reference evidence="2 3" key="1">
    <citation type="journal article" date="2013" name="Nat. Genet.">
        <title>The genome of the hydatid tapeworm Echinococcus granulosus.</title>
        <authorList>
            <person name="Zheng H."/>
            <person name="Zhang W."/>
            <person name="Zhang L."/>
            <person name="Zhang Z."/>
            <person name="Li J."/>
            <person name="Lu G."/>
            <person name="Zhu Y."/>
            <person name="Wang Y."/>
            <person name="Huang Y."/>
            <person name="Liu J."/>
            <person name="Kang H."/>
            <person name="Chen J."/>
            <person name="Wang L."/>
            <person name="Chen A."/>
            <person name="Yu S."/>
            <person name="Gao Z."/>
            <person name="Jin L."/>
            <person name="Gu W."/>
            <person name="Wang Z."/>
            <person name="Zhao L."/>
            <person name="Shi B."/>
            <person name="Wen H."/>
            <person name="Lin R."/>
            <person name="Jones M.K."/>
            <person name="Brejova B."/>
            <person name="Vinar T."/>
            <person name="Zhao G."/>
            <person name="McManus D.P."/>
            <person name="Chen Z."/>
            <person name="Zhou Y."/>
            <person name="Wang S."/>
        </authorList>
    </citation>
    <scope>NUCLEOTIDE SEQUENCE [LARGE SCALE GENOMIC DNA]</scope>
</reference>
<dbReference type="GeneID" id="36346243"/>
<evidence type="ECO:0000313" key="3">
    <source>
        <dbReference type="Proteomes" id="UP000019149"/>
    </source>
</evidence>
<dbReference type="Proteomes" id="UP000019149">
    <property type="component" value="Unassembled WGS sequence"/>
</dbReference>
<dbReference type="RefSeq" id="XP_024345803.1">
    <property type="nucleotide sequence ID" value="XM_024499777.1"/>
</dbReference>
<evidence type="ECO:0000313" key="2">
    <source>
        <dbReference type="EMBL" id="EUB54607.1"/>
    </source>
</evidence>
<proteinExistence type="predicted"/>
<dbReference type="AlphaFoldDB" id="W6U883"/>
<dbReference type="EMBL" id="APAU02000230">
    <property type="protein sequence ID" value="EUB54607.1"/>
    <property type="molecule type" value="Genomic_DNA"/>
</dbReference>
<sequence>MLSKAEQHLRACVTAKHQLALPSLPQSFPQENIVEEPPSVSMKDG</sequence>
<organism evidence="2 3">
    <name type="scientific">Echinococcus granulosus</name>
    <name type="common">Hydatid tapeworm</name>
    <dbReference type="NCBI Taxonomy" id="6210"/>
    <lineage>
        <taxon>Eukaryota</taxon>
        <taxon>Metazoa</taxon>
        <taxon>Spiralia</taxon>
        <taxon>Lophotrochozoa</taxon>
        <taxon>Platyhelminthes</taxon>
        <taxon>Cestoda</taxon>
        <taxon>Eucestoda</taxon>
        <taxon>Cyclophyllidea</taxon>
        <taxon>Taeniidae</taxon>
        <taxon>Echinococcus</taxon>
        <taxon>Echinococcus granulosus group</taxon>
    </lineage>
</organism>
<dbReference type="CTD" id="36346243"/>
<name>W6U883_ECHGR</name>
<keyword evidence="3" id="KW-1185">Reference proteome</keyword>
<accession>W6U883</accession>
<comment type="caution">
    <text evidence="2">The sequence shown here is derived from an EMBL/GenBank/DDBJ whole genome shotgun (WGS) entry which is preliminary data.</text>
</comment>
<dbReference type="KEGG" id="egl:EGR_10528"/>
<feature type="region of interest" description="Disordered" evidence="1">
    <location>
        <begin position="24"/>
        <end position="45"/>
    </location>
</feature>
<protein>
    <submittedName>
        <fullName evidence="2">Uncharacterized protein</fullName>
    </submittedName>
</protein>
<gene>
    <name evidence="2" type="ORF">EGR_10528</name>
</gene>
<evidence type="ECO:0000256" key="1">
    <source>
        <dbReference type="SAM" id="MobiDB-lite"/>
    </source>
</evidence>